<protein>
    <recommendedName>
        <fullName evidence="3">Peptidoglycan binding-like domain-containing protein</fullName>
    </recommendedName>
</protein>
<organism evidence="4 5">
    <name type="scientific">Candidatus Nealsonbacteria bacterium CG23_combo_of_CG06-09_8_20_14_all_36_12</name>
    <dbReference type="NCBI Taxonomy" id="1974718"/>
    <lineage>
        <taxon>Bacteria</taxon>
        <taxon>Candidatus Nealsoniibacteriota</taxon>
    </lineage>
</organism>
<name>A0A2G9Z024_9BACT</name>
<comment type="caution">
    <text evidence="4">The sequence shown here is derived from an EMBL/GenBank/DDBJ whole genome shotgun (WGS) entry which is preliminary data.</text>
</comment>
<dbReference type="SUPFAM" id="SSF47090">
    <property type="entry name" value="PGBD-like"/>
    <property type="match status" value="1"/>
</dbReference>
<dbReference type="AlphaFoldDB" id="A0A2G9Z024"/>
<keyword evidence="1" id="KW-0175">Coiled coil</keyword>
<feature type="domain" description="Peptidoglycan binding-like" evidence="3">
    <location>
        <begin position="542"/>
        <end position="598"/>
    </location>
</feature>
<dbReference type="Proteomes" id="UP000228681">
    <property type="component" value="Unassembled WGS sequence"/>
</dbReference>
<dbReference type="EMBL" id="PCRS01000036">
    <property type="protein sequence ID" value="PIP24838.1"/>
    <property type="molecule type" value="Genomic_DNA"/>
</dbReference>
<feature type="coiled-coil region" evidence="1">
    <location>
        <begin position="487"/>
        <end position="521"/>
    </location>
</feature>
<keyword evidence="2" id="KW-0812">Transmembrane</keyword>
<evidence type="ECO:0000313" key="4">
    <source>
        <dbReference type="EMBL" id="PIP24838.1"/>
    </source>
</evidence>
<reference evidence="4 5" key="1">
    <citation type="submission" date="2017-09" db="EMBL/GenBank/DDBJ databases">
        <title>Depth-based differentiation of microbial function through sediment-hosted aquifers and enrichment of novel symbionts in the deep terrestrial subsurface.</title>
        <authorList>
            <person name="Probst A.J."/>
            <person name="Ladd B."/>
            <person name="Jarett J.K."/>
            <person name="Geller-Mcgrath D.E."/>
            <person name="Sieber C.M."/>
            <person name="Emerson J.B."/>
            <person name="Anantharaman K."/>
            <person name="Thomas B.C."/>
            <person name="Malmstrom R."/>
            <person name="Stieglmeier M."/>
            <person name="Klingl A."/>
            <person name="Woyke T."/>
            <person name="Ryan C.M."/>
            <person name="Banfield J.F."/>
        </authorList>
    </citation>
    <scope>NUCLEOTIDE SEQUENCE [LARGE SCALE GENOMIC DNA]</scope>
    <source>
        <strain evidence="4">CG23_combo_of_CG06-09_8_20_14_all_36_12</strain>
    </source>
</reference>
<sequence>MRDGKEKKVPVPFWLFVDFCYLFFMLYLCYNNLIMLRKIIFLGTLLAVLPLTVFADYQGQRVNFFVDPSYDALAREQLSASLIYITPKIYFYIEDNWWNAQSEIQKQEFSDALNNLSSEFFNKIYPTLTSTFGSEWKPGIDGDDHITVLLHQIKKEAGGYFNNGNEYSRFQYSFSNEREMVYLNTEHIKEPAAKSFLAHEFQHLITFNQKERLYNVQEDIWLNEARSEYVSTLLNYDSVYEGSNLQRRVRNFLEKPTDSLTEWQGRTYDYGVLNLFTQYLVDHYGVKILVDSLKMRKTGIESLNEALKQNGAAEDFNQVFTNWTIAILVNNCSLAPLDSEHLTGVGEKYCYKNENLKKLQVIPSTNFLPLSGKSSLQVAKLTKSWAGNWEKFVGGKGNLKLEFEGGPETNFKVPYIIEDSSGKFSINFLKLDAFQKGTVFISDFSSKNISVNIIPSLQSKLSDFTENEPFYQFSYKVSIVETTEIPSQEETRTIEALLAQIEFLKKEIARVQAQIQAIKKGTGPISCQKFENDLYYGIMGNSEVRCLQEFLKSRGLEIYPEGIVSGNYLSLTVEAVKRYQASKEIIQTGYFGPLTRAAANKELSW</sequence>
<feature type="transmembrane region" description="Helical" evidence="2">
    <location>
        <begin position="39"/>
        <end position="57"/>
    </location>
</feature>
<evidence type="ECO:0000313" key="5">
    <source>
        <dbReference type="Proteomes" id="UP000228681"/>
    </source>
</evidence>
<dbReference type="Gene3D" id="1.10.101.10">
    <property type="entry name" value="PGBD-like superfamily/PGBD"/>
    <property type="match status" value="1"/>
</dbReference>
<proteinExistence type="predicted"/>
<dbReference type="InterPro" id="IPR002477">
    <property type="entry name" value="Peptidoglycan-bd-like"/>
</dbReference>
<dbReference type="InterPro" id="IPR036365">
    <property type="entry name" value="PGBD-like_sf"/>
</dbReference>
<accession>A0A2G9Z024</accession>
<keyword evidence="2" id="KW-0472">Membrane</keyword>
<gene>
    <name evidence="4" type="ORF">COX34_01980</name>
</gene>
<dbReference type="Pfam" id="PF01471">
    <property type="entry name" value="PG_binding_1"/>
    <property type="match status" value="1"/>
</dbReference>
<evidence type="ECO:0000256" key="1">
    <source>
        <dbReference type="SAM" id="Coils"/>
    </source>
</evidence>
<dbReference type="InterPro" id="IPR036366">
    <property type="entry name" value="PGBDSf"/>
</dbReference>
<feature type="transmembrane region" description="Helical" evidence="2">
    <location>
        <begin position="12"/>
        <end position="30"/>
    </location>
</feature>
<evidence type="ECO:0000256" key="2">
    <source>
        <dbReference type="SAM" id="Phobius"/>
    </source>
</evidence>
<evidence type="ECO:0000259" key="3">
    <source>
        <dbReference type="Pfam" id="PF01471"/>
    </source>
</evidence>
<keyword evidence="2" id="KW-1133">Transmembrane helix</keyword>